<dbReference type="PANTHER" id="PTHR30514:SF1">
    <property type="entry name" value="HTH-TYPE TRANSCRIPTIONAL REGULATOR HEXR-RELATED"/>
    <property type="match status" value="1"/>
</dbReference>
<dbReference type="OrthoDB" id="63027at2"/>
<dbReference type="InterPro" id="IPR009057">
    <property type="entry name" value="Homeodomain-like_sf"/>
</dbReference>
<dbReference type="GO" id="GO:0003677">
    <property type="term" value="F:DNA binding"/>
    <property type="evidence" value="ECO:0007669"/>
    <property type="project" value="InterPro"/>
</dbReference>
<sequence>MINLDVSTLNPLEKKIHKQMIRHSRTMPGIRINQAAELCQCSGSKISKFVKKLGFSSYRQYLDFLYGRKIPPAAGSDELGRVKSFIDTFDNGMVDDLLTLIDGHGKIIFFGYGPSLLCARYFEYRFHNCSDKPAMAVSDEVTLNNLVDDTTLLLILTETGRFKSFQPVYEGAKRNGATVVILVEEYNTELFNQCDNIFWLSRTAQPAHLKPYEKSRTLFFIFLEEIIQRLLLRK</sequence>
<gene>
    <name evidence="2" type="ORF">Dpo_2c03750</name>
</gene>
<dbReference type="InterPro" id="IPR036388">
    <property type="entry name" value="WH-like_DNA-bd_sf"/>
</dbReference>
<dbReference type="InterPro" id="IPR046348">
    <property type="entry name" value="SIS_dom_sf"/>
</dbReference>
<dbReference type="GO" id="GO:0097367">
    <property type="term" value="F:carbohydrate derivative binding"/>
    <property type="evidence" value="ECO:0007669"/>
    <property type="project" value="InterPro"/>
</dbReference>
<dbReference type="RefSeq" id="WP_006964946.1">
    <property type="nucleotide sequence ID" value="NZ_APJX01000002.1"/>
</dbReference>
<organism evidence="2 3">
    <name type="scientific">Desulfotignum phosphitoxidans DSM 13687</name>
    <dbReference type="NCBI Taxonomy" id="1286635"/>
    <lineage>
        <taxon>Bacteria</taxon>
        <taxon>Pseudomonadati</taxon>
        <taxon>Thermodesulfobacteriota</taxon>
        <taxon>Desulfobacteria</taxon>
        <taxon>Desulfobacterales</taxon>
        <taxon>Desulfobacteraceae</taxon>
        <taxon>Desulfotignum</taxon>
    </lineage>
</organism>
<evidence type="ECO:0000313" key="2">
    <source>
        <dbReference type="EMBL" id="EMS80679.1"/>
    </source>
</evidence>
<name>S0G4U4_9BACT</name>
<dbReference type="Gene3D" id="3.40.50.10490">
    <property type="entry name" value="Glucose-6-phosphate isomerase like protein, domain 1"/>
    <property type="match status" value="1"/>
</dbReference>
<dbReference type="Gene3D" id="1.10.10.10">
    <property type="entry name" value="Winged helix-like DNA-binding domain superfamily/Winged helix DNA-binding domain"/>
    <property type="match status" value="1"/>
</dbReference>
<keyword evidence="3" id="KW-1185">Reference proteome</keyword>
<feature type="domain" description="HTH rpiR-type" evidence="1">
    <location>
        <begin position="1"/>
        <end position="72"/>
    </location>
</feature>
<dbReference type="InterPro" id="IPR001347">
    <property type="entry name" value="SIS_dom"/>
</dbReference>
<dbReference type="EMBL" id="APJX01000002">
    <property type="protein sequence ID" value="EMS80679.1"/>
    <property type="molecule type" value="Genomic_DNA"/>
</dbReference>
<comment type="caution">
    <text evidence="2">The sequence shown here is derived from an EMBL/GenBank/DDBJ whole genome shotgun (WGS) entry which is preliminary data.</text>
</comment>
<dbReference type="Pfam" id="PF01380">
    <property type="entry name" value="SIS"/>
    <property type="match status" value="1"/>
</dbReference>
<dbReference type="SUPFAM" id="SSF53697">
    <property type="entry name" value="SIS domain"/>
    <property type="match status" value="1"/>
</dbReference>
<evidence type="ECO:0000313" key="3">
    <source>
        <dbReference type="Proteomes" id="UP000014216"/>
    </source>
</evidence>
<dbReference type="PANTHER" id="PTHR30514">
    <property type="entry name" value="GLUCOKINASE"/>
    <property type="match status" value="1"/>
</dbReference>
<dbReference type="AlphaFoldDB" id="S0G4U4"/>
<dbReference type="PROSITE" id="PS51071">
    <property type="entry name" value="HTH_RPIR"/>
    <property type="match status" value="1"/>
</dbReference>
<reference evidence="2 3" key="1">
    <citation type="journal article" date="2013" name="Genome Announc.">
        <title>Draft Genome Sequence of Desulfotignum phosphitoxidans DSM 13687 Strain FiPS-3.</title>
        <authorList>
            <person name="Poehlein A."/>
            <person name="Daniel R."/>
            <person name="Simeonova D.D."/>
        </authorList>
    </citation>
    <scope>NUCLEOTIDE SEQUENCE [LARGE SCALE GENOMIC DNA]</scope>
    <source>
        <strain evidence="2 3">DSM 13687</strain>
    </source>
</reference>
<proteinExistence type="predicted"/>
<dbReference type="InterPro" id="IPR000281">
    <property type="entry name" value="HTH_RpiR"/>
</dbReference>
<dbReference type="Proteomes" id="UP000014216">
    <property type="component" value="Unassembled WGS sequence"/>
</dbReference>
<dbReference type="GO" id="GO:0003700">
    <property type="term" value="F:DNA-binding transcription factor activity"/>
    <property type="evidence" value="ECO:0007669"/>
    <property type="project" value="InterPro"/>
</dbReference>
<accession>S0G4U4</accession>
<dbReference type="GO" id="GO:1901135">
    <property type="term" value="P:carbohydrate derivative metabolic process"/>
    <property type="evidence" value="ECO:0007669"/>
    <property type="project" value="InterPro"/>
</dbReference>
<protein>
    <submittedName>
        <fullName evidence="2">Transcriptional regulator, RpiR family</fullName>
    </submittedName>
</protein>
<dbReference type="InterPro" id="IPR047640">
    <property type="entry name" value="RpiR-like"/>
</dbReference>
<evidence type="ECO:0000259" key="1">
    <source>
        <dbReference type="PROSITE" id="PS51071"/>
    </source>
</evidence>
<dbReference type="SUPFAM" id="SSF46689">
    <property type="entry name" value="Homeodomain-like"/>
    <property type="match status" value="1"/>
</dbReference>